<sequence>MKTDICSAIAQKTHQQWNLPSSLVGGGHDARSSTNGLLTIFYGNLERAAQFGWLNAGRTLVDKTYLSILWQAAELNANGYDFTKMASNLDAFVRAELEPRWLEFEQLSHDEKHLLTIDLIEQAAAEIFGSGYHEQSAAWLIFFLCPQLPVFPITADLQHKVSKRLHCEQPAEDYAGYHQQCRQLFCRMLPHIHDSTLKATYGSERDRNNVNQVLRGSDWWQRYCFIEQLKK</sequence>
<dbReference type="RefSeq" id="WP_124926182.1">
    <property type="nucleotide sequence ID" value="NZ_BMOH01000004.1"/>
</dbReference>
<proteinExistence type="predicted"/>
<organism evidence="1 2">
    <name type="scientific">Amphritea balenae</name>
    <dbReference type="NCBI Taxonomy" id="452629"/>
    <lineage>
        <taxon>Bacteria</taxon>
        <taxon>Pseudomonadati</taxon>
        <taxon>Pseudomonadota</taxon>
        <taxon>Gammaproteobacteria</taxon>
        <taxon>Oceanospirillales</taxon>
        <taxon>Oceanospirillaceae</taxon>
        <taxon>Amphritea</taxon>
    </lineage>
</organism>
<dbReference type="EMBL" id="RQXV01000005">
    <property type="protein sequence ID" value="RRC99344.1"/>
    <property type="molecule type" value="Genomic_DNA"/>
</dbReference>
<evidence type="ECO:0000313" key="1">
    <source>
        <dbReference type="EMBL" id="RRC99344.1"/>
    </source>
</evidence>
<dbReference type="Proteomes" id="UP000267535">
    <property type="component" value="Unassembled WGS sequence"/>
</dbReference>
<gene>
    <name evidence="1" type="ORF">EHS89_10905</name>
</gene>
<protein>
    <submittedName>
        <fullName evidence="1">Uncharacterized protein</fullName>
    </submittedName>
</protein>
<dbReference type="AlphaFoldDB" id="A0A3P1SR08"/>
<comment type="caution">
    <text evidence="1">The sequence shown here is derived from an EMBL/GenBank/DDBJ whole genome shotgun (WGS) entry which is preliminary data.</text>
</comment>
<reference evidence="1 2" key="1">
    <citation type="submission" date="2018-11" db="EMBL/GenBank/DDBJ databases">
        <title>The draft genome sequence of Amphritea balenae JAMM 1525T.</title>
        <authorList>
            <person name="Fang Z."/>
            <person name="Zhang Y."/>
            <person name="Han X."/>
        </authorList>
    </citation>
    <scope>NUCLEOTIDE SEQUENCE [LARGE SCALE GENOMIC DNA]</scope>
    <source>
        <strain evidence="1 2">JAMM 1525</strain>
    </source>
</reference>
<accession>A0A3P1SR08</accession>
<keyword evidence="2" id="KW-1185">Reference proteome</keyword>
<evidence type="ECO:0000313" key="2">
    <source>
        <dbReference type="Proteomes" id="UP000267535"/>
    </source>
</evidence>
<dbReference type="OrthoDB" id="6865224at2"/>
<name>A0A3P1SR08_9GAMM</name>